<dbReference type="InterPro" id="IPR036236">
    <property type="entry name" value="Znf_C2H2_sf"/>
</dbReference>
<dbReference type="Pfam" id="PF13465">
    <property type="entry name" value="zf-H2C2_2"/>
    <property type="match status" value="1"/>
</dbReference>
<evidence type="ECO:0000256" key="13">
    <source>
        <dbReference type="ARBA" id="ARBA00023242"/>
    </source>
</evidence>
<dbReference type="Pfam" id="PF13912">
    <property type="entry name" value="zf-C2H2_6"/>
    <property type="match status" value="1"/>
</dbReference>
<keyword evidence="5" id="KW-0479">Metal-binding</keyword>
<keyword evidence="6" id="KW-0677">Repeat</keyword>
<gene>
    <name evidence="18" type="primary">LOC111124405</name>
</gene>
<dbReference type="KEGG" id="cvn:111124405"/>
<evidence type="ECO:0000313" key="17">
    <source>
        <dbReference type="Proteomes" id="UP000694844"/>
    </source>
</evidence>
<dbReference type="InterPro" id="IPR013087">
    <property type="entry name" value="Znf_C2H2_type"/>
</dbReference>
<dbReference type="InterPro" id="IPR050331">
    <property type="entry name" value="Zinc_finger"/>
</dbReference>
<dbReference type="PROSITE" id="PS00028">
    <property type="entry name" value="ZINC_FINGER_C2H2_1"/>
    <property type="match status" value="6"/>
</dbReference>
<evidence type="ECO:0000256" key="10">
    <source>
        <dbReference type="ARBA" id="ARBA00023015"/>
    </source>
</evidence>
<keyword evidence="4" id="KW-1017">Isopeptide bond</keyword>
<dbReference type="SUPFAM" id="SSF57667">
    <property type="entry name" value="beta-beta-alpha zinc fingers"/>
    <property type="match status" value="3"/>
</dbReference>
<dbReference type="PROSITE" id="PS50157">
    <property type="entry name" value="ZINC_FINGER_C2H2_2"/>
    <property type="match status" value="6"/>
</dbReference>
<keyword evidence="13" id="KW-0539">Nucleus</keyword>
<dbReference type="GeneID" id="111124405"/>
<feature type="region of interest" description="Disordered" evidence="15">
    <location>
        <begin position="492"/>
        <end position="520"/>
    </location>
</feature>
<sequence length="607" mass="67813">MDTYISIPDEFGLVLTLHPNPSNVLEMSVAIWSNEFVPQGTRFYPDHGKVRVEKLEVYSKLPSDDVRHRFGCQDDILTVDGQEVRRCNWVRFCKSTDTLGVANIFASCVNGKVTYRTLRMIKPNDEIVVFFSASTQSDDLTKQDTVRRGGGGGGGGRIDVVDVGPEDVKETEIKDTGREHLSDVPVKTELNSSSESARSEKLFFTSPTLSSSLFTSPITRGDDCPSNVSGSDDQTSIKLECSESDITNSSPEQIVPTERPVKRNRERTWLPCDICGKKFDRPSLLKRHMRTHTGEKPHACDVCGKAFSTSSSLNTHRRIHSGEKPHVCKVCGKRFTASSNLYYHRMTHDKEKPHKCTLCSKSFPTPGDLRSHMYVHNGSWPFKCDICHRGFSKQTNLKNHVLLHSGDKPHECILCGKKFALQCNLKTHMKTHEASTIQDNCIKCGKTFVPNQSSPKRVCTQCLKVKPEDAENGPKKRRITDFSISRLTETTPRKSSFAPYRPNKSPGSEGPSPFPSPEFLHSSPYSPKLIPPPFGHSLLSPLQQTNILANTVHFSHAMMSPFHSRFFQSRGTGSLPKPLFSDELSPGTESSFSRVPWSGSLSHHQSF</sequence>
<keyword evidence="17" id="KW-1185">Reference proteome</keyword>
<feature type="domain" description="C2H2-type" evidence="16">
    <location>
        <begin position="326"/>
        <end position="353"/>
    </location>
</feature>
<dbReference type="FunFam" id="3.30.160.60:FF:002110">
    <property type="entry name" value="Zinc finger protein 1053"/>
    <property type="match status" value="1"/>
</dbReference>
<dbReference type="CDD" id="cd10534">
    <property type="entry name" value="PR-SET_PRDM-like"/>
    <property type="match status" value="1"/>
</dbReference>
<dbReference type="PANTHER" id="PTHR16515">
    <property type="entry name" value="PR DOMAIN ZINC FINGER PROTEIN"/>
    <property type="match status" value="1"/>
</dbReference>
<feature type="domain" description="C2H2-type" evidence="16">
    <location>
        <begin position="354"/>
        <end position="381"/>
    </location>
</feature>
<evidence type="ECO:0000256" key="8">
    <source>
        <dbReference type="ARBA" id="ARBA00022833"/>
    </source>
</evidence>
<evidence type="ECO:0000256" key="3">
    <source>
        <dbReference type="ARBA" id="ARBA00006991"/>
    </source>
</evidence>
<dbReference type="GO" id="GO:0005634">
    <property type="term" value="C:nucleus"/>
    <property type="evidence" value="ECO:0007669"/>
    <property type="project" value="UniProtKB-SubCell"/>
</dbReference>
<evidence type="ECO:0000256" key="12">
    <source>
        <dbReference type="ARBA" id="ARBA00023163"/>
    </source>
</evidence>
<keyword evidence="9" id="KW-0832">Ubl conjugation</keyword>
<evidence type="ECO:0000256" key="6">
    <source>
        <dbReference type="ARBA" id="ARBA00022737"/>
    </source>
</evidence>
<evidence type="ECO:0000256" key="15">
    <source>
        <dbReference type="SAM" id="MobiDB-lite"/>
    </source>
</evidence>
<evidence type="ECO:0000256" key="7">
    <source>
        <dbReference type="ARBA" id="ARBA00022771"/>
    </source>
</evidence>
<feature type="domain" description="C2H2-type" evidence="16">
    <location>
        <begin position="270"/>
        <end position="297"/>
    </location>
</feature>
<evidence type="ECO:0000256" key="1">
    <source>
        <dbReference type="ARBA" id="ARBA00003767"/>
    </source>
</evidence>
<dbReference type="GO" id="GO:0008270">
    <property type="term" value="F:zinc ion binding"/>
    <property type="evidence" value="ECO:0007669"/>
    <property type="project" value="UniProtKB-KW"/>
</dbReference>
<dbReference type="Gene3D" id="2.170.270.10">
    <property type="entry name" value="SET domain"/>
    <property type="match status" value="1"/>
</dbReference>
<comment type="similarity">
    <text evidence="3">Belongs to the krueppel C2H2-type zinc-finger protein family.</text>
</comment>
<evidence type="ECO:0000313" key="18">
    <source>
        <dbReference type="RefSeq" id="XP_022322965.1"/>
    </source>
</evidence>
<dbReference type="FunFam" id="3.30.160.60:FF:000247">
    <property type="entry name" value="Zinc finger protein 236"/>
    <property type="match status" value="1"/>
</dbReference>
<organism evidence="17 18">
    <name type="scientific">Crassostrea virginica</name>
    <name type="common">Eastern oyster</name>
    <dbReference type="NCBI Taxonomy" id="6565"/>
    <lineage>
        <taxon>Eukaryota</taxon>
        <taxon>Metazoa</taxon>
        <taxon>Spiralia</taxon>
        <taxon>Lophotrochozoa</taxon>
        <taxon>Mollusca</taxon>
        <taxon>Bivalvia</taxon>
        <taxon>Autobranchia</taxon>
        <taxon>Pteriomorphia</taxon>
        <taxon>Ostreida</taxon>
        <taxon>Ostreoidea</taxon>
        <taxon>Ostreidae</taxon>
        <taxon>Crassostrea</taxon>
    </lineage>
</organism>
<keyword evidence="8" id="KW-0862">Zinc</keyword>
<dbReference type="InterPro" id="IPR001214">
    <property type="entry name" value="SET_dom"/>
</dbReference>
<evidence type="ECO:0000256" key="2">
    <source>
        <dbReference type="ARBA" id="ARBA00004123"/>
    </source>
</evidence>
<dbReference type="GO" id="GO:0010468">
    <property type="term" value="P:regulation of gene expression"/>
    <property type="evidence" value="ECO:0007669"/>
    <property type="project" value="TreeGrafter"/>
</dbReference>
<dbReference type="GO" id="GO:1990837">
    <property type="term" value="F:sequence-specific double-stranded DNA binding"/>
    <property type="evidence" value="ECO:0007669"/>
    <property type="project" value="UniProtKB-ARBA"/>
</dbReference>
<feature type="domain" description="C2H2-type" evidence="16">
    <location>
        <begin position="382"/>
        <end position="409"/>
    </location>
</feature>
<protein>
    <submittedName>
        <fullName evidence="18">Zinc finger protein 624-like</fullName>
    </submittedName>
</protein>
<comment type="subcellular location">
    <subcellularLocation>
        <location evidence="2">Nucleus</location>
    </subcellularLocation>
</comment>
<dbReference type="FunFam" id="3.30.160.60:FF:000450">
    <property type="entry name" value="PR domain zinc finger protein 14"/>
    <property type="match status" value="1"/>
</dbReference>
<keyword evidence="12" id="KW-0804">Transcription</keyword>
<proteinExistence type="inferred from homology"/>
<dbReference type="Proteomes" id="UP000694844">
    <property type="component" value="Chromosome 3"/>
</dbReference>
<evidence type="ECO:0000256" key="14">
    <source>
        <dbReference type="PROSITE-ProRule" id="PRU00042"/>
    </source>
</evidence>
<dbReference type="AlphaFoldDB" id="A0A8B8D5M8"/>
<comment type="function">
    <text evidence="1">May be involved in transcriptional regulation.</text>
</comment>
<evidence type="ECO:0000259" key="16">
    <source>
        <dbReference type="PROSITE" id="PS50157"/>
    </source>
</evidence>
<keyword evidence="11" id="KW-0238">DNA-binding</keyword>
<keyword evidence="7 14" id="KW-0863">Zinc-finger</keyword>
<dbReference type="SMART" id="SM00355">
    <property type="entry name" value="ZnF_C2H2"/>
    <property type="match status" value="6"/>
</dbReference>
<feature type="region of interest" description="Disordered" evidence="15">
    <location>
        <begin position="588"/>
        <end position="607"/>
    </location>
</feature>
<dbReference type="InterPro" id="IPR046341">
    <property type="entry name" value="SET_dom_sf"/>
</dbReference>
<name>A0A8B8D5M8_CRAVI</name>
<evidence type="ECO:0000256" key="5">
    <source>
        <dbReference type="ARBA" id="ARBA00022723"/>
    </source>
</evidence>
<dbReference type="Pfam" id="PF21549">
    <property type="entry name" value="PRDM2_PR"/>
    <property type="match status" value="1"/>
</dbReference>
<dbReference type="PANTHER" id="PTHR16515:SF49">
    <property type="entry name" value="GASTRULA ZINC FINGER PROTEIN XLCGF49.1-LIKE-RELATED"/>
    <property type="match status" value="1"/>
</dbReference>
<dbReference type="OrthoDB" id="3437960at2759"/>
<evidence type="ECO:0000256" key="11">
    <source>
        <dbReference type="ARBA" id="ARBA00023125"/>
    </source>
</evidence>
<feature type="domain" description="C2H2-type" evidence="16">
    <location>
        <begin position="298"/>
        <end position="325"/>
    </location>
</feature>
<dbReference type="RefSeq" id="XP_022322965.1">
    <property type="nucleotide sequence ID" value="XM_022467257.1"/>
</dbReference>
<dbReference type="Gene3D" id="3.30.160.60">
    <property type="entry name" value="Classic Zinc Finger"/>
    <property type="match status" value="6"/>
</dbReference>
<reference evidence="18" key="1">
    <citation type="submission" date="2025-08" db="UniProtKB">
        <authorList>
            <consortium name="RefSeq"/>
        </authorList>
    </citation>
    <scope>IDENTIFICATION</scope>
    <source>
        <tissue evidence="18">Whole sample</tissue>
    </source>
</reference>
<dbReference type="FunFam" id="3.30.160.60:FF:000303">
    <property type="entry name" value="Zinc finger protein 41"/>
    <property type="match status" value="1"/>
</dbReference>
<accession>A0A8B8D5M8</accession>
<keyword evidence="10" id="KW-0805">Transcription regulation</keyword>
<dbReference type="FunFam" id="3.30.160.60:FF:001532">
    <property type="entry name" value="Zinc finger protein 483"/>
    <property type="match status" value="1"/>
</dbReference>
<feature type="domain" description="C2H2-type" evidence="16">
    <location>
        <begin position="410"/>
        <end position="437"/>
    </location>
</feature>
<evidence type="ECO:0000256" key="4">
    <source>
        <dbReference type="ARBA" id="ARBA00022499"/>
    </source>
</evidence>
<dbReference type="Pfam" id="PF00096">
    <property type="entry name" value="zf-C2H2"/>
    <property type="match status" value="3"/>
</dbReference>
<evidence type="ECO:0000256" key="9">
    <source>
        <dbReference type="ARBA" id="ARBA00022843"/>
    </source>
</evidence>